<dbReference type="InterPro" id="IPR011009">
    <property type="entry name" value="Kinase-like_dom_sf"/>
</dbReference>
<evidence type="ECO:0000313" key="4">
    <source>
        <dbReference type="Proteomes" id="UP001500621"/>
    </source>
</evidence>
<dbReference type="SMART" id="SM00220">
    <property type="entry name" value="S_TKc"/>
    <property type="match status" value="1"/>
</dbReference>
<evidence type="ECO:0000259" key="1">
    <source>
        <dbReference type="PROSITE" id="PS50011"/>
    </source>
</evidence>
<dbReference type="PROSITE" id="PS50172">
    <property type="entry name" value="BRCT"/>
    <property type="match status" value="1"/>
</dbReference>
<dbReference type="Proteomes" id="UP001500621">
    <property type="component" value="Unassembled WGS sequence"/>
</dbReference>
<dbReference type="Gene3D" id="3.40.50.10190">
    <property type="entry name" value="BRCT domain"/>
    <property type="match status" value="1"/>
</dbReference>
<dbReference type="InterPro" id="IPR001357">
    <property type="entry name" value="BRCT_dom"/>
</dbReference>
<dbReference type="InterPro" id="IPR036420">
    <property type="entry name" value="BRCT_dom_sf"/>
</dbReference>
<dbReference type="InterPro" id="IPR000719">
    <property type="entry name" value="Prot_kinase_dom"/>
</dbReference>
<gene>
    <name evidence="3" type="ORF">GCM10023226_13930</name>
</gene>
<feature type="domain" description="BRCT" evidence="2">
    <location>
        <begin position="277"/>
        <end position="368"/>
    </location>
</feature>
<protein>
    <recommendedName>
        <fullName evidence="5">Non-specific serine/threonine protein kinase</fullName>
    </recommendedName>
</protein>
<proteinExistence type="predicted"/>
<dbReference type="SUPFAM" id="SSF52113">
    <property type="entry name" value="BRCT domain"/>
    <property type="match status" value="1"/>
</dbReference>
<dbReference type="RefSeq" id="WP_345264016.1">
    <property type="nucleotide sequence ID" value="NZ_BAABIM010000001.1"/>
</dbReference>
<evidence type="ECO:0000313" key="3">
    <source>
        <dbReference type="EMBL" id="GAA4677895.1"/>
    </source>
</evidence>
<comment type="caution">
    <text evidence="3">The sequence shown here is derived from an EMBL/GenBank/DDBJ whole genome shotgun (WGS) entry which is preliminary data.</text>
</comment>
<sequence>MTTHDLRAGAVLHADDGTGYRVEGPLAAGGFGTTYRAHRLSRAGNPTRAVCLKVCASRHDWHGEAFFGRLLGEEPRVVRLLDAFVAATGAGARQRRRHVLVFELMTEGTVWEAVDGGRLPWPEKRVRNEIKALLRVLARLHNAGVTHRDLKPDNVFLREGRLVLGDFGTTRMTLDPTHSFASVFAPDFAPREVLERFRWGQADDVYQVGLLAGTLLSGELWWNETPSARALAALPASDELKSWLWHATGARSKRYLDAADAVAALDALARTSLAPGRAPRTLADHRVVFAGRIPGLPRRQAAELARAAGARPQSHVTDSTTLLVVGAVRAGSAGDGEQLDLFATRERIRLGQPIRVISAEQFQRLVSR</sequence>
<evidence type="ECO:0008006" key="5">
    <source>
        <dbReference type="Google" id="ProtNLM"/>
    </source>
</evidence>
<dbReference type="PROSITE" id="PS50011">
    <property type="entry name" value="PROTEIN_KINASE_DOM"/>
    <property type="match status" value="1"/>
</dbReference>
<dbReference type="Pfam" id="PF00069">
    <property type="entry name" value="Pkinase"/>
    <property type="match status" value="1"/>
</dbReference>
<keyword evidence="4" id="KW-1185">Reference proteome</keyword>
<dbReference type="Gene3D" id="1.10.510.10">
    <property type="entry name" value="Transferase(Phosphotransferase) domain 1"/>
    <property type="match status" value="1"/>
</dbReference>
<organism evidence="3 4">
    <name type="scientific">Nocardioides nanhaiensis</name>
    <dbReference type="NCBI Taxonomy" id="1476871"/>
    <lineage>
        <taxon>Bacteria</taxon>
        <taxon>Bacillati</taxon>
        <taxon>Actinomycetota</taxon>
        <taxon>Actinomycetes</taxon>
        <taxon>Propionibacteriales</taxon>
        <taxon>Nocardioidaceae</taxon>
        <taxon>Nocardioides</taxon>
    </lineage>
</organism>
<name>A0ABP8W3F5_9ACTN</name>
<dbReference type="PANTHER" id="PTHR24347">
    <property type="entry name" value="SERINE/THREONINE-PROTEIN KINASE"/>
    <property type="match status" value="1"/>
</dbReference>
<dbReference type="SUPFAM" id="SSF56112">
    <property type="entry name" value="Protein kinase-like (PK-like)"/>
    <property type="match status" value="1"/>
</dbReference>
<dbReference type="EMBL" id="BAABIM010000001">
    <property type="protein sequence ID" value="GAA4677895.1"/>
    <property type="molecule type" value="Genomic_DNA"/>
</dbReference>
<dbReference type="InterPro" id="IPR008271">
    <property type="entry name" value="Ser/Thr_kinase_AS"/>
</dbReference>
<feature type="domain" description="Protein kinase" evidence="1">
    <location>
        <begin position="20"/>
        <end position="288"/>
    </location>
</feature>
<accession>A0ABP8W3F5</accession>
<evidence type="ECO:0000259" key="2">
    <source>
        <dbReference type="PROSITE" id="PS50172"/>
    </source>
</evidence>
<dbReference type="PROSITE" id="PS00108">
    <property type="entry name" value="PROTEIN_KINASE_ST"/>
    <property type="match status" value="1"/>
</dbReference>
<reference evidence="4" key="1">
    <citation type="journal article" date="2019" name="Int. J. Syst. Evol. Microbiol.">
        <title>The Global Catalogue of Microorganisms (GCM) 10K type strain sequencing project: providing services to taxonomists for standard genome sequencing and annotation.</title>
        <authorList>
            <consortium name="The Broad Institute Genomics Platform"/>
            <consortium name="The Broad Institute Genome Sequencing Center for Infectious Disease"/>
            <person name="Wu L."/>
            <person name="Ma J."/>
        </authorList>
    </citation>
    <scope>NUCLEOTIDE SEQUENCE [LARGE SCALE GENOMIC DNA]</scope>
    <source>
        <strain evidence="4">JCM 18127</strain>
    </source>
</reference>